<dbReference type="InterPro" id="IPR050196">
    <property type="entry name" value="Cytochrome_P450_Monoox"/>
</dbReference>
<comment type="cofactor">
    <cofactor evidence="1">
        <name>heme</name>
        <dbReference type="ChEBI" id="CHEBI:30413"/>
    </cofactor>
</comment>
<feature type="non-terminal residue" evidence="8">
    <location>
        <position position="211"/>
    </location>
</feature>
<keyword evidence="4 7" id="KW-0479">Metal-binding</keyword>
<keyword evidence="3 7" id="KW-0349">Heme</keyword>
<dbReference type="AlphaFoldDB" id="A0A921ZWJ0"/>
<gene>
    <name evidence="8" type="ORF">O3G_MSEX014620</name>
</gene>
<protein>
    <recommendedName>
        <fullName evidence="10">Cytochrome P450</fullName>
    </recommendedName>
</protein>
<keyword evidence="7" id="KW-0503">Monooxygenase</keyword>
<evidence type="ECO:0000256" key="5">
    <source>
        <dbReference type="ARBA" id="ARBA00023002"/>
    </source>
</evidence>
<accession>A0A921ZWJ0</accession>
<evidence type="ECO:0000256" key="2">
    <source>
        <dbReference type="ARBA" id="ARBA00010617"/>
    </source>
</evidence>
<sequence>MEKGSLTDAEIVDELNTLIITGYDTVADTLCHTLMLLGSYPEVQERAYKEIQDVFGNDFDRDVDKLDLSKLVYLEAVIKESLRYIPTVPVVARYTETDITLKKYTIPANSTFYVLVCGLHSNSVWGVDADKFRPERWLNRATLPQNPNAFGVFGIGRRSCIGKNYAMMSMKTTITHILRRYKITSDISKLVLKMEALLKPASGQHISLERR</sequence>
<organism evidence="8 9">
    <name type="scientific">Manduca sexta</name>
    <name type="common">Tobacco hawkmoth</name>
    <name type="synonym">Tobacco hornworm</name>
    <dbReference type="NCBI Taxonomy" id="7130"/>
    <lineage>
        <taxon>Eukaryota</taxon>
        <taxon>Metazoa</taxon>
        <taxon>Ecdysozoa</taxon>
        <taxon>Arthropoda</taxon>
        <taxon>Hexapoda</taxon>
        <taxon>Insecta</taxon>
        <taxon>Pterygota</taxon>
        <taxon>Neoptera</taxon>
        <taxon>Endopterygota</taxon>
        <taxon>Lepidoptera</taxon>
        <taxon>Glossata</taxon>
        <taxon>Ditrysia</taxon>
        <taxon>Bombycoidea</taxon>
        <taxon>Sphingidae</taxon>
        <taxon>Sphinginae</taxon>
        <taxon>Sphingini</taxon>
        <taxon>Manduca</taxon>
    </lineage>
</organism>
<dbReference type="GO" id="GO:0020037">
    <property type="term" value="F:heme binding"/>
    <property type="evidence" value="ECO:0007669"/>
    <property type="project" value="InterPro"/>
</dbReference>
<evidence type="ECO:0008006" key="10">
    <source>
        <dbReference type="Google" id="ProtNLM"/>
    </source>
</evidence>
<keyword evidence="5 7" id="KW-0560">Oxidoreductase</keyword>
<evidence type="ECO:0000256" key="6">
    <source>
        <dbReference type="ARBA" id="ARBA00023004"/>
    </source>
</evidence>
<evidence type="ECO:0000313" key="8">
    <source>
        <dbReference type="EMBL" id="KAG6464588.1"/>
    </source>
</evidence>
<dbReference type="PANTHER" id="PTHR24291">
    <property type="entry name" value="CYTOCHROME P450 FAMILY 4"/>
    <property type="match status" value="1"/>
</dbReference>
<dbReference type="Pfam" id="PF00067">
    <property type="entry name" value="p450"/>
    <property type="match status" value="1"/>
</dbReference>
<dbReference type="EMBL" id="JH669211">
    <property type="protein sequence ID" value="KAG6464588.1"/>
    <property type="molecule type" value="Genomic_DNA"/>
</dbReference>
<comment type="caution">
    <text evidence="8">The sequence shown here is derived from an EMBL/GenBank/DDBJ whole genome shotgun (WGS) entry which is preliminary data.</text>
</comment>
<keyword evidence="9" id="KW-1185">Reference proteome</keyword>
<dbReference type="GO" id="GO:0005506">
    <property type="term" value="F:iron ion binding"/>
    <property type="evidence" value="ECO:0007669"/>
    <property type="project" value="InterPro"/>
</dbReference>
<evidence type="ECO:0000256" key="4">
    <source>
        <dbReference type="ARBA" id="ARBA00022723"/>
    </source>
</evidence>
<keyword evidence="6 7" id="KW-0408">Iron</keyword>
<evidence type="ECO:0000256" key="7">
    <source>
        <dbReference type="RuleBase" id="RU000461"/>
    </source>
</evidence>
<evidence type="ECO:0000313" key="9">
    <source>
        <dbReference type="Proteomes" id="UP000791440"/>
    </source>
</evidence>
<dbReference type="GO" id="GO:0016705">
    <property type="term" value="F:oxidoreductase activity, acting on paired donors, with incorporation or reduction of molecular oxygen"/>
    <property type="evidence" value="ECO:0007669"/>
    <property type="project" value="InterPro"/>
</dbReference>
<dbReference type="InterPro" id="IPR001128">
    <property type="entry name" value="Cyt_P450"/>
</dbReference>
<dbReference type="PANTHER" id="PTHR24291:SF201">
    <property type="entry name" value="CYTOCHROME P450, FAMILY 4, SUBFAMILY B, POLYPEPTIDE 7"/>
    <property type="match status" value="1"/>
</dbReference>
<evidence type="ECO:0000256" key="1">
    <source>
        <dbReference type="ARBA" id="ARBA00001971"/>
    </source>
</evidence>
<evidence type="ECO:0000256" key="3">
    <source>
        <dbReference type="ARBA" id="ARBA00022617"/>
    </source>
</evidence>
<name>A0A921ZWJ0_MANSE</name>
<dbReference type="GO" id="GO:0004497">
    <property type="term" value="F:monooxygenase activity"/>
    <property type="evidence" value="ECO:0007669"/>
    <property type="project" value="UniProtKB-KW"/>
</dbReference>
<reference evidence="8" key="1">
    <citation type="journal article" date="2016" name="Insect Biochem. Mol. Biol.">
        <title>Multifaceted biological insights from a draft genome sequence of the tobacco hornworm moth, Manduca sexta.</title>
        <authorList>
            <person name="Kanost M.R."/>
            <person name="Arrese E.L."/>
            <person name="Cao X."/>
            <person name="Chen Y.R."/>
            <person name="Chellapilla S."/>
            <person name="Goldsmith M.R."/>
            <person name="Grosse-Wilde E."/>
            <person name="Heckel D.G."/>
            <person name="Herndon N."/>
            <person name="Jiang H."/>
            <person name="Papanicolaou A."/>
            <person name="Qu J."/>
            <person name="Soulages J.L."/>
            <person name="Vogel H."/>
            <person name="Walters J."/>
            <person name="Waterhouse R.M."/>
            <person name="Ahn S.J."/>
            <person name="Almeida F.C."/>
            <person name="An C."/>
            <person name="Aqrawi P."/>
            <person name="Bretschneider A."/>
            <person name="Bryant W.B."/>
            <person name="Bucks S."/>
            <person name="Chao H."/>
            <person name="Chevignon G."/>
            <person name="Christen J.M."/>
            <person name="Clarke D.F."/>
            <person name="Dittmer N.T."/>
            <person name="Ferguson L.C.F."/>
            <person name="Garavelou S."/>
            <person name="Gordon K.H.J."/>
            <person name="Gunaratna R.T."/>
            <person name="Han Y."/>
            <person name="Hauser F."/>
            <person name="He Y."/>
            <person name="Heidel-Fischer H."/>
            <person name="Hirsh A."/>
            <person name="Hu Y."/>
            <person name="Jiang H."/>
            <person name="Kalra D."/>
            <person name="Klinner C."/>
            <person name="Konig C."/>
            <person name="Kovar C."/>
            <person name="Kroll A.R."/>
            <person name="Kuwar S.S."/>
            <person name="Lee S.L."/>
            <person name="Lehman R."/>
            <person name="Li K."/>
            <person name="Li Z."/>
            <person name="Liang H."/>
            <person name="Lovelace S."/>
            <person name="Lu Z."/>
            <person name="Mansfield J.H."/>
            <person name="McCulloch K.J."/>
            <person name="Mathew T."/>
            <person name="Morton B."/>
            <person name="Muzny D.M."/>
            <person name="Neunemann D."/>
            <person name="Ongeri F."/>
            <person name="Pauchet Y."/>
            <person name="Pu L.L."/>
            <person name="Pyrousis I."/>
            <person name="Rao X.J."/>
            <person name="Redding A."/>
            <person name="Roesel C."/>
            <person name="Sanchez-Gracia A."/>
            <person name="Schaack S."/>
            <person name="Shukla A."/>
            <person name="Tetreau G."/>
            <person name="Wang Y."/>
            <person name="Xiong G.H."/>
            <person name="Traut W."/>
            <person name="Walsh T.K."/>
            <person name="Worley K.C."/>
            <person name="Wu D."/>
            <person name="Wu W."/>
            <person name="Wu Y.Q."/>
            <person name="Zhang X."/>
            <person name="Zou Z."/>
            <person name="Zucker H."/>
            <person name="Briscoe A.D."/>
            <person name="Burmester T."/>
            <person name="Clem R.J."/>
            <person name="Feyereisen R."/>
            <person name="Grimmelikhuijzen C.J.P."/>
            <person name="Hamodrakas S.J."/>
            <person name="Hansson B.S."/>
            <person name="Huguet E."/>
            <person name="Jermiin L.S."/>
            <person name="Lan Q."/>
            <person name="Lehman H.K."/>
            <person name="Lorenzen M."/>
            <person name="Merzendorfer H."/>
            <person name="Michalopoulos I."/>
            <person name="Morton D.B."/>
            <person name="Muthukrishnan S."/>
            <person name="Oakeshott J.G."/>
            <person name="Palmer W."/>
            <person name="Park Y."/>
            <person name="Passarelli A.L."/>
            <person name="Rozas J."/>
            <person name="Schwartz L.M."/>
            <person name="Smith W."/>
            <person name="Southgate A."/>
            <person name="Vilcinskas A."/>
            <person name="Vogt R."/>
            <person name="Wang P."/>
            <person name="Werren J."/>
            <person name="Yu X.Q."/>
            <person name="Zhou J.J."/>
            <person name="Brown S.J."/>
            <person name="Scherer S.E."/>
            <person name="Richards S."/>
            <person name="Blissard G.W."/>
        </authorList>
    </citation>
    <scope>NUCLEOTIDE SEQUENCE</scope>
</reference>
<comment type="similarity">
    <text evidence="2 7">Belongs to the cytochrome P450 family.</text>
</comment>
<reference evidence="8" key="2">
    <citation type="submission" date="2020-12" db="EMBL/GenBank/DDBJ databases">
        <authorList>
            <person name="Kanost M."/>
        </authorList>
    </citation>
    <scope>NUCLEOTIDE SEQUENCE</scope>
</reference>
<dbReference type="InterPro" id="IPR017972">
    <property type="entry name" value="Cyt_P450_CS"/>
</dbReference>
<proteinExistence type="inferred from homology"/>
<dbReference type="PROSITE" id="PS00086">
    <property type="entry name" value="CYTOCHROME_P450"/>
    <property type="match status" value="1"/>
</dbReference>
<dbReference type="Proteomes" id="UP000791440">
    <property type="component" value="Unassembled WGS sequence"/>
</dbReference>